<dbReference type="EMBL" id="CP025066">
    <property type="protein sequence ID" value="AUX09380.1"/>
    <property type="molecule type" value="Genomic_DNA"/>
</dbReference>
<accession>A0A343TJV8</accession>
<dbReference type="KEGG" id="hdf:AArcSl_1752"/>
<name>A0A343TJV8_9EURY</name>
<feature type="domain" description="ABC3 transporter permease C-terminal" evidence="7">
    <location>
        <begin position="304"/>
        <end position="417"/>
    </location>
</feature>
<dbReference type="Proteomes" id="UP000263012">
    <property type="component" value="Chromosome"/>
</dbReference>
<protein>
    <submittedName>
        <fullName evidence="8">UDP-glucose 4-epimerase</fullName>
        <ecNumber evidence="8">5.1.3.2</ecNumber>
    </submittedName>
</protein>
<keyword evidence="9" id="KW-1185">Reference proteome</keyword>
<dbReference type="InterPro" id="IPR003838">
    <property type="entry name" value="ABC3_permease_C"/>
</dbReference>
<keyword evidence="4 6" id="KW-1133">Transmembrane helix</keyword>
<evidence type="ECO:0000313" key="9">
    <source>
        <dbReference type="Proteomes" id="UP000263012"/>
    </source>
</evidence>
<gene>
    <name evidence="8" type="primary">galE</name>
    <name evidence="8" type="ORF">AArcSl_1752</name>
</gene>
<evidence type="ECO:0000256" key="5">
    <source>
        <dbReference type="ARBA" id="ARBA00023136"/>
    </source>
</evidence>
<evidence type="ECO:0000256" key="2">
    <source>
        <dbReference type="ARBA" id="ARBA00022475"/>
    </source>
</evidence>
<evidence type="ECO:0000313" key="8">
    <source>
        <dbReference type="EMBL" id="AUX09380.1"/>
    </source>
</evidence>
<keyword evidence="3 6" id="KW-0812">Transmembrane</keyword>
<dbReference type="GO" id="GO:0005886">
    <property type="term" value="C:plasma membrane"/>
    <property type="evidence" value="ECO:0007669"/>
    <property type="project" value="UniProtKB-SubCell"/>
</dbReference>
<feature type="transmembrane region" description="Helical" evidence="6">
    <location>
        <begin position="394"/>
        <end position="418"/>
    </location>
</feature>
<proteinExistence type="predicted"/>
<evidence type="ECO:0000256" key="4">
    <source>
        <dbReference type="ARBA" id="ARBA00022989"/>
    </source>
</evidence>
<evidence type="ECO:0000256" key="6">
    <source>
        <dbReference type="SAM" id="Phobius"/>
    </source>
</evidence>
<dbReference type="EC" id="5.1.3.2" evidence="8"/>
<keyword evidence="5 6" id="KW-0472">Membrane</keyword>
<feature type="transmembrane region" description="Helical" evidence="6">
    <location>
        <begin position="345"/>
        <end position="374"/>
    </location>
</feature>
<feature type="transmembrane region" description="Helical" evidence="6">
    <location>
        <begin position="298"/>
        <end position="324"/>
    </location>
</feature>
<sequence length="428" mass="43671">MSALLGWLEPLDRAFEALPERDGGFEVEFRPGRRDVCSGVVDVTLAGVGVDDIRVGVGEILDKFGEFADRNRLAGADVVRLADMVGPGSRKIGPDDVLDEDEIPGLIAFPVDRDVVAGEGLFDEDADDPCVVAAGLSGSIDIEIPECDGVEVVEVVIQTGVVVGGEFVEAVRRGGFFRVGFVDRSVFGVAVDRGAGSDDDPDVVFAGGVEDVQGAGGVDGVALVGRLDGFGDVSAVVMPLAELQTATGLADGDRADQIMIASGDRGVREDLEGIYPGTNVVTRGGLAGMEITPTNLPLAMALAASVVAGGIGIAFVATMMGLEVTANRRELATLAVVGFSARSRALVVTAEAVTVTVAGGLLGVALGAVGLLALNAGVARAVGVPAVGTLSPWIVAYGLGIAILIGIVTAPYLSYLGLRTDTLAELSR</sequence>
<keyword evidence="2" id="KW-1003">Cell membrane</keyword>
<dbReference type="Pfam" id="PF02687">
    <property type="entry name" value="FtsX"/>
    <property type="match status" value="1"/>
</dbReference>
<keyword evidence="8" id="KW-0413">Isomerase</keyword>
<evidence type="ECO:0000256" key="1">
    <source>
        <dbReference type="ARBA" id="ARBA00004651"/>
    </source>
</evidence>
<organism evidence="8 9">
    <name type="scientific">Halalkaliarchaeum desulfuricum</name>
    <dbReference type="NCBI Taxonomy" id="2055893"/>
    <lineage>
        <taxon>Archaea</taxon>
        <taxon>Methanobacteriati</taxon>
        <taxon>Methanobacteriota</taxon>
        <taxon>Stenosarchaea group</taxon>
        <taxon>Halobacteria</taxon>
        <taxon>Halobacteriales</taxon>
        <taxon>Haloferacaceae</taxon>
        <taxon>Halalkaliarchaeum</taxon>
    </lineage>
</organism>
<evidence type="ECO:0000256" key="3">
    <source>
        <dbReference type="ARBA" id="ARBA00022692"/>
    </source>
</evidence>
<evidence type="ECO:0000259" key="7">
    <source>
        <dbReference type="Pfam" id="PF02687"/>
    </source>
</evidence>
<dbReference type="GO" id="GO:0003978">
    <property type="term" value="F:UDP-glucose 4-epimerase activity"/>
    <property type="evidence" value="ECO:0007669"/>
    <property type="project" value="UniProtKB-EC"/>
</dbReference>
<dbReference type="AlphaFoldDB" id="A0A343TJV8"/>
<reference evidence="9" key="1">
    <citation type="submission" date="2017-11" db="EMBL/GenBank/DDBJ databases">
        <title>Phenotypic and genomic properties of facultatively anaerobic sulfur-reducing natronoarchaea from hypersaline soda lakes.</title>
        <authorList>
            <person name="Sorokin D.Y."/>
            <person name="Kublanov I.V."/>
            <person name="Roman P."/>
            <person name="Sinninghe Damste J.S."/>
            <person name="Golyshin P.N."/>
            <person name="Rojo D."/>
            <person name="Ciordia S."/>
            <person name="Mena M.D.C."/>
            <person name="Ferrer M."/>
            <person name="Messina E."/>
            <person name="Smedile F."/>
            <person name="La Spada G."/>
            <person name="La Cono V."/>
            <person name="Yakimov M.M."/>
        </authorList>
    </citation>
    <scope>NUCLEOTIDE SEQUENCE [LARGE SCALE GENOMIC DNA]</scope>
    <source>
        <strain evidence="9">AArc-Sl</strain>
    </source>
</reference>
<comment type="subcellular location">
    <subcellularLocation>
        <location evidence="1">Cell membrane</location>
        <topology evidence="1">Multi-pass membrane protein</topology>
    </subcellularLocation>
</comment>